<evidence type="ECO:0000256" key="7">
    <source>
        <dbReference type="ARBA" id="ARBA00023033"/>
    </source>
</evidence>
<name>A0ABV5TTW8_9ACTN</name>
<keyword evidence="7" id="KW-0503">Monooxygenase</keyword>
<keyword evidence="6" id="KW-0408">Iron</keyword>
<proteinExistence type="inferred from homology"/>
<comment type="caution">
    <text evidence="9">The sequence shown here is derived from an EMBL/GenBank/DDBJ whole genome shotgun (WGS) entry which is preliminary data.</text>
</comment>
<dbReference type="InterPro" id="IPR036396">
    <property type="entry name" value="Cyt_P450_sf"/>
</dbReference>
<comment type="similarity">
    <text evidence="2">Belongs to the cytochrome P450 family.</text>
</comment>
<reference evidence="9 10" key="1">
    <citation type="submission" date="2024-09" db="EMBL/GenBank/DDBJ databases">
        <authorList>
            <person name="Sun Q."/>
            <person name="Mori K."/>
        </authorList>
    </citation>
    <scope>NUCLEOTIDE SEQUENCE [LARGE SCALE GENOMIC DNA]</scope>
    <source>
        <strain evidence="9 10">JCM 3028</strain>
    </source>
</reference>
<feature type="compositionally biased region" description="Basic and acidic residues" evidence="8">
    <location>
        <begin position="375"/>
        <end position="387"/>
    </location>
</feature>
<feature type="compositionally biased region" description="Basic and acidic residues" evidence="8">
    <location>
        <begin position="320"/>
        <end position="346"/>
    </location>
</feature>
<dbReference type="Gene3D" id="1.10.630.10">
    <property type="entry name" value="Cytochrome P450"/>
    <property type="match status" value="1"/>
</dbReference>
<dbReference type="InterPro" id="IPR001128">
    <property type="entry name" value="Cyt_P450"/>
</dbReference>
<evidence type="ECO:0000256" key="3">
    <source>
        <dbReference type="ARBA" id="ARBA00022617"/>
    </source>
</evidence>
<evidence type="ECO:0000256" key="1">
    <source>
        <dbReference type="ARBA" id="ARBA00001971"/>
    </source>
</evidence>
<comment type="cofactor">
    <cofactor evidence="1">
        <name>heme</name>
        <dbReference type="ChEBI" id="CHEBI:30413"/>
    </cofactor>
</comment>
<feature type="region of interest" description="Disordered" evidence="8">
    <location>
        <begin position="320"/>
        <end position="409"/>
    </location>
</feature>
<gene>
    <name evidence="9" type="ORF">ACFFRH_36550</name>
</gene>
<evidence type="ECO:0000313" key="9">
    <source>
        <dbReference type="EMBL" id="MFB9681018.1"/>
    </source>
</evidence>
<feature type="compositionally biased region" description="Basic and acidic residues" evidence="8">
    <location>
        <begin position="398"/>
        <end position="409"/>
    </location>
</feature>
<keyword evidence="4" id="KW-0479">Metal-binding</keyword>
<evidence type="ECO:0000256" key="6">
    <source>
        <dbReference type="ARBA" id="ARBA00023004"/>
    </source>
</evidence>
<dbReference type="EMBL" id="JBHMBS010000029">
    <property type="protein sequence ID" value="MFB9681018.1"/>
    <property type="molecule type" value="Genomic_DNA"/>
</dbReference>
<sequence>MPVTAPVRAVAVAVAAAAVLSLPRWLPARIVALRTRVFARVNGEEGITVPGDLVGVERFREIYSHPAAGGRSRGAALSDLFWYWLSPGAELHQEHLEAGERYDAVARATRGFLSVPRVEAEELTRRCVGRALRDAGGLVRLRDLMMPVWAEFYYELVFGEPCPPVARDLIVGNADDVVTALKCCGLRHMDRRDRLTRHLAGLLPRVRDRLPAGLSAREQALYLQGTFFNTAVVQMSEATAHLLMVLAQHPDAQAGVLAGDERGDERHLDRVISETLRLYPLFGVAHRVTTGDIPLDERTTIPAGSVLCFDYPAFHREGFPDPDRFDPGRFGMDRSHSDYSHLDRPGRLRPGQLRPEPGRSGRGDLGQDGPASDRPASDRPAPDRPASDRPAPGCPASDRPRPDRPPVRELNHIPFGVAANRPCPAWRLAPITMRVAAREVLRAYALDSSASHTRSMPNRGPCLLVPRGAPRGAAHRATLVFVRFRDRWEDVWRSLVQLVLGTYMVWDARRQRLCERHFAEADRRAAAPSR</sequence>
<accession>A0ABV5TTW8</accession>
<dbReference type="InterPro" id="IPR050476">
    <property type="entry name" value="Insect_CytP450_Detox"/>
</dbReference>
<dbReference type="SUPFAM" id="SSF48264">
    <property type="entry name" value="Cytochrome P450"/>
    <property type="match status" value="1"/>
</dbReference>
<dbReference type="RefSeq" id="WP_344749400.1">
    <property type="nucleotide sequence ID" value="NZ_BAAAWW010000193.1"/>
</dbReference>
<dbReference type="Proteomes" id="UP001589610">
    <property type="component" value="Unassembled WGS sequence"/>
</dbReference>
<evidence type="ECO:0000256" key="4">
    <source>
        <dbReference type="ARBA" id="ARBA00022723"/>
    </source>
</evidence>
<evidence type="ECO:0000256" key="8">
    <source>
        <dbReference type="SAM" id="MobiDB-lite"/>
    </source>
</evidence>
<dbReference type="Pfam" id="PF00067">
    <property type="entry name" value="p450"/>
    <property type="match status" value="1"/>
</dbReference>
<protein>
    <submittedName>
        <fullName evidence="9">Cytochrome P450</fullName>
    </submittedName>
</protein>
<evidence type="ECO:0000256" key="2">
    <source>
        <dbReference type="ARBA" id="ARBA00010617"/>
    </source>
</evidence>
<keyword evidence="3" id="KW-0349">Heme</keyword>
<dbReference type="PANTHER" id="PTHR24292:SF102">
    <property type="entry name" value="CYTOCHROME P450 FAMILY-RELATED"/>
    <property type="match status" value="1"/>
</dbReference>
<evidence type="ECO:0000256" key="5">
    <source>
        <dbReference type="ARBA" id="ARBA00023002"/>
    </source>
</evidence>
<keyword evidence="5" id="KW-0560">Oxidoreductase</keyword>
<evidence type="ECO:0000313" key="10">
    <source>
        <dbReference type="Proteomes" id="UP001589610"/>
    </source>
</evidence>
<organism evidence="9 10">
    <name type="scientific">Streptosporangium vulgare</name>
    <dbReference type="NCBI Taxonomy" id="46190"/>
    <lineage>
        <taxon>Bacteria</taxon>
        <taxon>Bacillati</taxon>
        <taxon>Actinomycetota</taxon>
        <taxon>Actinomycetes</taxon>
        <taxon>Streptosporangiales</taxon>
        <taxon>Streptosporangiaceae</taxon>
        <taxon>Streptosporangium</taxon>
    </lineage>
</organism>
<keyword evidence="10" id="KW-1185">Reference proteome</keyword>
<dbReference type="PANTHER" id="PTHR24292">
    <property type="entry name" value="CYTOCHROME P450"/>
    <property type="match status" value="1"/>
</dbReference>